<evidence type="ECO:0000256" key="1">
    <source>
        <dbReference type="ARBA" id="ARBA00009589"/>
    </source>
</evidence>
<gene>
    <name evidence="2" type="ORF">U9M73_21685</name>
</gene>
<dbReference type="InterPro" id="IPR010708">
    <property type="entry name" value="5'(3')-deoxyribonucleotidase"/>
</dbReference>
<dbReference type="EMBL" id="JAYERP010000002">
    <property type="protein sequence ID" value="MEA3572543.1"/>
    <property type="molecule type" value="Genomic_DNA"/>
</dbReference>
<dbReference type="InterPro" id="IPR023214">
    <property type="entry name" value="HAD_sf"/>
</dbReference>
<dbReference type="PANTHER" id="PTHR16504">
    <property type="entry name" value="5'(3')-DEOXYRIBONUCLEOTIDASE"/>
    <property type="match status" value="1"/>
</dbReference>
<organism evidence="2 3">
    <name type="scientific">Paenibacillus phoenicis</name>
    <dbReference type="NCBI Taxonomy" id="554117"/>
    <lineage>
        <taxon>Bacteria</taxon>
        <taxon>Bacillati</taxon>
        <taxon>Bacillota</taxon>
        <taxon>Bacilli</taxon>
        <taxon>Bacillales</taxon>
        <taxon>Paenibacillaceae</taxon>
        <taxon>Paenibacillus</taxon>
    </lineage>
</organism>
<keyword evidence="3" id="KW-1185">Reference proteome</keyword>
<dbReference type="SFLD" id="SFLDG01126">
    <property type="entry name" value="C1.2:_Nucleotidase_Like"/>
    <property type="match status" value="1"/>
</dbReference>
<dbReference type="SFLD" id="SFLDS00003">
    <property type="entry name" value="Haloacid_Dehalogenase"/>
    <property type="match status" value="1"/>
</dbReference>
<dbReference type="Gene3D" id="3.40.50.1000">
    <property type="entry name" value="HAD superfamily/HAD-like"/>
    <property type="match status" value="1"/>
</dbReference>
<name>A0ABU5PRH2_9BACL</name>
<dbReference type="PANTHER" id="PTHR16504:SF4">
    <property type="entry name" value="5'(3')-DEOXYRIBONUCLEOTIDASE"/>
    <property type="match status" value="1"/>
</dbReference>
<evidence type="ECO:0008006" key="4">
    <source>
        <dbReference type="Google" id="ProtNLM"/>
    </source>
</evidence>
<dbReference type="Pfam" id="PF06941">
    <property type="entry name" value="NT5C"/>
    <property type="match status" value="1"/>
</dbReference>
<evidence type="ECO:0000313" key="2">
    <source>
        <dbReference type="EMBL" id="MEA3572543.1"/>
    </source>
</evidence>
<protein>
    <recommendedName>
        <fullName evidence="4">5'-nucleotidase</fullName>
    </recommendedName>
</protein>
<dbReference type="SFLD" id="SFLDG01146">
    <property type="entry name" value="C1.2.2"/>
    <property type="match status" value="1"/>
</dbReference>
<proteinExistence type="inferred from homology"/>
<dbReference type="Proteomes" id="UP001292216">
    <property type="component" value="Unassembled WGS sequence"/>
</dbReference>
<evidence type="ECO:0000313" key="3">
    <source>
        <dbReference type="Proteomes" id="UP001292216"/>
    </source>
</evidence>
<comment type="caution">
    <text evidence="2">The sequence shown here is derived from an EMBL/GenBank/DDBJ whole genome shotgun (WGS) entry which is preliminary data.</text>
</comment>
<accession>A0ABU5PRH2</accession>
<sequence>MRKHIVAIDMDDTLCHLVPKAIYYHNLQFPDRQLTMDQMTSFDMTQIWHPECNEDLFFGRPGLYEELEIFDEHTVEEVRKMTQEHDVIIVTAARPSSVQEKWNWLQRWMPFIPFENFFVAKRKTLLDFDLIIDDGPHNLQPAKEAGRLTIGIPRPWNAPIQQQFLMKDSWEGMSDLVNQLLAERFPRE</sequence>
<reference evidence="2 3" key="1">
    <citation type="submission" date="2023-12" db="EMBL/GenBank/DDBJ databases">
        <title>Whole genome sequencing of Paenibacillus phoenicis isolated from the Phoenix Mars Lander spacecraft assembly facility.</title>
        <authorList>
            <person name="Garcia A."/>
            <person name="Venkateswaran K."/>
        </authorList>
    </citation>
    <scope>NUCLEOTIDE SEQUENCE [LARGE SCALE GENOMIC DNA]</scope>
    <source>
        <strain evidence="2 3">3PO2SA</strain>
    </source>
</reference>
<comment type="similarity">
    <text evidence="1">Belongs to the 5'(3')-deoxyribonucleotidase family.</text>
</comment>
<dbReference type="InterPro" id="IPR036412">
    <property type="entry name" value="HAD-like_sf"/>
</dbReference>
<dbReference type="SUPFAM" id="SSF56784">
    <property type="entry name" value="HAD-like"/>
    <property type="match status" value="1"/>
</dbReference>
<dbReference type="RefSeq" id="WP_260070691.1">
    <property type="nucleotide sequence ID" value="NZ_CBCSKM010000019.1"/>
</dbReference>